<dbReference type="PANTHER" id="PTHR12709">
    <property type="entry name" value="DNA-DIRECTED RNA POLYMERASE II, III"/>
    <property type="match status" value="1"/>
</dbReference>
<dbReference type="Gene3D" id="2.40.50.140">
    <property type="entry name" value="Nucleic acid-binding proteins"/>
    <property type="match status" value="1"/>
</dbReference>
<keyword evidence="5" id="KW-0539">Nucleus</keyword>
<dbReference type="Pfam" id="PF03876">
    <property type="entry name" value="SHS2_Rpb7-N"/>
    <property type="match status" value="1"/>
</dbReference>
<dbReference type="Gene3D" id="3.30.1490.120">
    <property type="entry name" value="RNA polymerase Rpb7-like, N-terminal domain"/>
    <property type="match status" value="1"/>
</dbReference>
<feature type="region of interest" description="Disordered" evidence="6">
    <location>
        <begin position="223"/>
        <end position="310"/>
    </location>
</feature>
<dbReference type="InterPro" id="IPR036898">
    <property type="entry name" value="RNA_pol_Rpb7-like_N_sf"/>
</dbReference>
<evidence type="ECO:0000259" key="8">
    <source>
        <dbReference type="Pfam" id="PF08292"/>
    </source>
</evidence>
<dbReference type="PANTHER" id="PTHR12709:SF1">
    <property type="entry name" value="DNA-DIRECTED RNA POLYMERASE III SUBUNIT RPC8"/>
    <property type="match status" value="1"/>
</dbReference>
<evidence type="ECO:0000259" key="7">
    <source>
        <dbReference type="Pfam" id="PF03876"/>
    </source>
</evidence>
<dbReference type="GO" id="GO:0005634">
    <property type="term" value="C:nucleus"/>
    <property type="evidence" value="ECO:0007669"/>
    <property type="project" value="UniProtKB-SubCell"/>
</dbReference>
<name>A0ABD3N313_9STRA</name>
<dbReference type="GO" id="GO:0000428">
    <property type="term" value="C:DNA-directed RNA polymerase complex"/>
    <property type="evidence" value="ECO:0007669"/>
    <property type="project" value="UniProtKB-KW"/>
</dbReference>
<comment type="subcellular location">
    <subcellularLocation>
        <location evidence="1">Nucleus</location>
    </subcellularLocation>
</comment>
<dbReference type="Proteomes" id="UP001530315">
    <property type="component" value="Unassembled WGS sequence"/>
</dbReference>
<dbReference type="InterPro" id="IPR045113">
    <property type="entry name" value="Rpb7-like"/>
</dbReference>
<accession>A0ABD3N313</accession>
<keyword evidence="10" id="KW-1185">Reference proteome</keyword>
<evidence type="ECO:0000256" key="4">
    <source>
        <dbReference type="ARBA" id="ARBA00023163"/>
    </source>
</evidence>
<dbReference type="CDD" id="cd04330">
    <property type="entry name" value="RNAP_III_Rpc25_N"/>
    <property type="match status" value="1"/>
</dbReference>
<dbReference type="AlphaFoldDB" id="A0ABD3N313"/>
<feature type="domain" description="RNA polymerase Rpb7-like N-terminal" evidence="7">
    <location>
        <begin position="9"/>
        <end position="65"/>
    </location>
</feature>
<evidence type="ECO:0000256" key="1">
    <source>
        <dbReference type="ARBA" id="ARBA00004123"/>
    </source>
</evidence>
<evidence type="ECO:0000313" key="10">
    <source>
        <dbReference type="Proteomes" id="UP001530315"/>
    </source>
</evidence>
<evidence type="ECO:0000256" key="5">
    <source>
        <dbReference type="ARBA" id="ARBA00023242"/>
    </source>
</evidence>
<dbReference type="InterPro" id="IPR005576">
    <property type="entry name" value="Rpb7-like_N"/>
</dbReference>
<feature type="compositionally biased region" description="Gly residues" evidence="6">
    <location>
        <begin position="273"/>
        <end position="283"/>
    </location>
</feature>
<dbReference type="SUPFAM" id="SSF50249">
    <property type="entry name" value="Nucleic acid-binding proteins"/>
    <property type="match status" value="1"/>
</dbReference>
<feature type="compositionally biased region" description="Low complexity" evidence="6">
    <location>
        <begin position="256"/>
        <end position="267"/>
    </location>
</feature>
<reference evidence="9 10" key="1">
    <citation type="submission" date="2024-10" db="EMBL/GenBank/DDBJ databases">
        <title>Updated reference genomes for cyclostephanoid diatoms.</title>
        <authorList>
            <person name="Roberts W.R."/>
            <person name="Alverson A.J."/>
        </authorList>
    </citation>
    <scope>NUCLEOTIDE SEQUENCE [LARGE SCALE GENOMIC DNA]</scope>
    <source>
        <strain evidence="9 10">AJA276-08</strain>
    </source>
</reference>
<dbReference type="InterPro" id="IPR012340">
    <property type="entry name" value="NA-bd_OB-fold"/>
</dbReference>
<gene>
    <name evidence="9" type="ORF">ACHAW5_001212</name>
</gene>
<feature type="compositionally biased region" description="Gly residues" evidence="6">
    <location>
        <begin position="174"/>
        <end position="183"/>
    </location>
</feature>
<feature type="compositionally biased region" description="Acidic residues" evidence="6">
    <location>
        <begin position="135"/>
        <end position="147"/>
    </location>
</feature>
<protein>
    <recommendedName>
        <fullName evidence="11">RNA polymerase III subunit Rpc25 domain-containing protein</fullName>
    </recommendedName>
</protein>
<dbReference type="EMBL" id="JALLAZ020001629">
    <property type="protein sequence ID" value="KAL3770458.1"/>
    <property type="molecule type" value="Genomic_DNA"/>
</dbReference>
<evidence type="ECO:0000256" key="3">
    <source>
        <dbReference type="ARBA" id="ARBA00022478"/>
    </source>
</evidence>
<feature type="compositionally biased region" description="Acidic residues" evidence="6">
    <location>
        <begin position="334"/>
        <end position="349"/>
    </location>
</feature>
<organism evidence="9 10">
    <name type="scientific">Stephanodiscus triporus</name>
    <dbReference type="NCBI Taxonomy" id="2934178"/>
    <lineage>
        <taxon>Eukaryota</taxon>
        <taxon>Sar</taxon>
        <taxon>Stramenopiles</taxon>
        <taxon>Ochrophyta</taxon>
        <taxon>Bacillariophyta</taxon>
        <taxon>Coscinodiscophyceae</taxon>
        <taxon>Thalassiosirophycidae</taxon>
        <taxon>Stephanodiscales</taxon>
        <taxon>Stephanodiscaceae</taxon>
        <taxon>Stephanodiscus</taxon>
    </lineage>
</organism>
<feature type="region of interest" description="Disordered" evidence="6">
    <location>
        <begin position="330"/>
        <end position="367"/>
    </location>
</feature>
<comment type="caution">
    <text evidence="9">The sequence shown here is derived from an EMBL/GenBank/DDBJ whole genome shotgun (WGS) entry which is preliminary data.</text>
</comment>
<dbReference type="Pfam" id="PF08292">
    <property type="entry name" value="RNA_pol_Rbc25"/>
    <property type="match status" value="1"/>
</dbReference>
<evidence type="ECO:0000313" key="9">
    <source>
        <dbReference type="EMBL" id="KAL3770458.1"/>
    </source>
</evidence>
<evidence type="ECO:0000256" key="2">
    <source>
        <dbReference type="ARBA" id="ARBA00009307"/>
    </source>
</evidence>
<evidence type="ECO:0008006" key="11">
    <source>
        <dbReference type="Google" id="ProtNLM"/>
    </source>
</evidence>
<keyword evidence="4" id="KW-0804">Transcription</keyword>
<evidence type="ECO:0000256" key="6">
    <source>
        <dbReference type="SAM" id="MobiDB-lite"/>
    </source>
</evidence>
<feature type="domain" description="RNA polymerase III subunit Rpc25" evidence="8">
    <location>
        <begin position="84"/>
        <end position="244"/>
    </location>
</feature>
<sequence length="367" mass="38510">MFVLTLLADTIRVPPHLLSAPTLSAVSSIIERKYPNRIIVDVGLVICPYGPPLDVGDGVLVPGDGGSHHQAVFRCLVFRPFVEEVLVGTVTGCHEGGVNVSVGGFFDHVFIPAYWMLNPSRYDETSGLWVWTPTYDDDGDGMEEEEKGEGRGEGGEDGGEEIGNVKREDDVEGDGGGGGGRTTGEGDTTTINNNRFEIEIGSEIRFKVKAVNFTRVTTTMKGVQATTTTTSTTSATSQASSSSSSDHRAYYGTNGSGPKSSSSSSSPVDDDGGNGGDGAAKGGGGDDDDGAAVRRRSSSADLSDAATIPAPMRIVGSICEDGLGLISWWKSSGEDDVDDDRIYDDDGGVEDGPVGNGMKMEDEEEEE</sequence>
<proteinExistence type="inferred from homology"/>
<keyword evidence="3" id="KW-0240">DNA-directed RNA polymerase</keyword>
<feature type="compositionally biased region" description="Low complexity" evidence="6">
    <location>
        <begin position="224"/>
        <end position="244"/>
    </location>
</feature>
<dbReference type="SUPFAM" id="SSF88798">
    <property type="entry name" value="N-terminal, heterodimerisation domain of RBP7 (RpoE)"/>
    <property type="match status" value="1"/>
</dbReference>
<dbReference type="InterPro" id="IPR013238">
    <property type="entry name" value="RNA_pol_III_Rbc25"/>
</dbReference>
<feature type="region of interest" description="Disordered" evidence="6">
    <location>
        <begin position="134"/>
        <end position="193"/>
    </location>
</feature>
<comment type="similarity">
    <text evidence="2">Belongs to the eukaryotic RPB7/RPC8 RNA polymerase subunit family.</text>
</comment>